<dbReference type="SUPFAM" id="SSF55729">
    <property type="entry name" value="Acyl-CoA N-acyltransferases (Nat)"/>
    <property type="match status" value="1"/>
</dbReference>
<dbReference type="AlphaFoldDB" id="A0A1G1YUK7"/>
<protein>
    <recommendedName>
        <fullName evidence="3">N-acetyltransferase domain-containing protein</fullName>
    </recommendedName>
</protein>
<dbReference type="InterPro" id="IPR016181">
    <property type="entry name" value="Acyl_CoA_acyltransferase"/>
</dbReference>
<evidence type="ECO:0000313" key="1">
    <source>
        <dbReference type="EMBL" id="OGY55456.1"/>
    </source>
</evidence>
<accession>A0A1G1YUK7</accession>
<dbReference type="EMBL" id="MHIN01000015">
    <property type="protein sequence ID" value="OGY55456.1"/>
    <property type="molecule type" value="Genomic_DNA"/>
</dbReference>
<evidence type="ECO:0000313" key="2">
    <source>
        <dbReference type="Proteomes" id="UP000178122"/>
    </source>
</evidence>
<sequence length="285" mass="31975">MRLGCDYMTFLEGMFGFGKKGTSNTENFIIKDTRNISAVDLNSIADLIVNTFKEYESGDPAFVKDSLYDTYLSLYGRAVSFTAYADERLVGFIHARRLDASSLALFGSAMSLAREWQTDTRSPKNDLELRFRNDGGELSRHLSSVGRETEGSEELSLEDADVELKEAFSEVLKLYVARKGKFKDDAEYSFLVHGKSLSFNYVSNTDYLKTVTVVDPLYRNKGIAAALNSRVETVLQEAEISHLFTYAIAGQGMYHVNLKRGFERVLSIEPFYKNGSAAVLMGKRL</sequence>
<organism evidence="1 2">
    <name type="scientific">Candidatus Buchananbacteria bacterium RIFCSPLOWO2_01_FULL_40_23b</name>
    <dbReference type="NCBI Taxonomy" id="1797544"/>
    <lineage>
        <taxon>Bacteria</taxon>
        <taxon>Candidatus Buchananiibacteriota</taxon>
    </lineage>
</organism>
<comment type="caution">
    <text evidence="1">The sequence shown here is derived from an EMBL/GenBank/DDBJ whole genome shotgun (WGS) entry which is preliminary data.</text>
</comment>
<name>A0A1G1YUK7_9BACT</name>
<evidence type="ECO:0008006" key="3">
    <source>
        <dbReference type="Google" id="ProtNLM"/>
    </source>
</evidence>
<reference evidence="1 2" key="1">
    <citation type="journal article" date="2016" name="Nat. Commun.">
        <title>Thousands of microbial genomes shed light on interconnected biogeochemical processes in an aquifer system.</title>
        <authorList>
            <person name="Anantharaman K."/>
            <person name="Brown C.T."/>
            <person name="Hug L.A."/>
            <person name="Sharon I."/>
            <person name="Castelle C.J."/>
            <person name="Probst A.J."/>
            <person name="Thomas B.C."/>
            <person name="Singh A."/>
            <person name="Wilkins M.J."/>
            <person name="Karaoz U."/>
            <person name="Brodie E.L."/>
            <person name="Williams K.H."/>
            <person name="Hubbard S.S."/>
            <person name="Banfield J.F."/>
        </authorList>
    </citation>
    <scope>NUCLEOTIDE SEQUENCE [LARGE SCALE GENOMIC DNA]</scope>
</reference>
<proteinExistence type="predicted"/>
<dbReference type="Proteomes" id="UP000178122">
    <property type="component" value="Unassembled WGS sequence"/>
</dbReference>
<gene>
    <name evidence="1" type="ORF">A2912_01485</name>
</gene>
<dbReference type="Gene3D" id="3.40.630.30">
    <property type="match status" value="1"/>
</dbReference>